<accession>A0A839H1U9</accession>
<evidence type="ECO:0000313" key="2">
    <source>
        <dbReference type="Proteomes" id="UP000563094"/>
    </source>
</evidence>
<sequence length="42" mass="4806">MAFHLPCVLVRDGRPFALAASPNTSKEEAWLKEREATDFLTW</sequence>
<comment type="caution">
    <text evidence="1">The sequence shown here is derived from an EMBL/GenBank/DDBJ whole genome shotgun (WGS) entry which is preliminary data.</text>
</comment>
<dbReference type="AlphaFoldDB" id="A0A839H1U9"/>
<gene>
    <name evidence="1" type="ORF">FHS90_004602</name>
</gene>
<dbReference type="Proteomes" id="UP000563094">
    <property type="component" value="Unassembled WGS sequence"/>
</dbReference>
<protein>
    <submittedName>
        <fullName evidence="1">Uncharacterized protein</fullName>
    </submittedName>
</protein>
<evidence type="ECO:0000313" key="1">
    <source>
        <dbReference type="EMBL" id="MBA9079861.1"/>
    </source>
</evidence>
<proteinExistence type="predicted"/>
<reference evidence="1 2" key="1">
    <citation type="submission" date="2020-08" db="EMBL/GenBank/DDBJ databases">
        <title>Genomic Encyclopedia of Type Strains, Phase IV (KMG-IV): sequencing the most valuable type-strain genomes for metagenomic binning, comparative biology and taxonomic classification.</title>
        <authorList>
            <person name="Goeker M."/>
        </authorList>
    </citation>
    <scope>NUCLEOTIDE SEQUENCE [LARGE SCALE GENOMIC DNA]</scope>
    <source>
        <strain evidence="1 2">DSM 29854</strain>
    </source>
</reference>
<name>A0A839H1U9_9BACT</name>
<keyword evidence="2" id="KW-1185">Reference proteome</keyword>
<dbReference type="EMBL" id="JACJIQ010000033">
    <property type="protein sequence ID" value="MBA9079861.1"/>
    <property type="molecule type" value="Genomic_DNA"/>
</dbReference>
<organism evidence="1 2">
    <name type="scientific">Rufibacter quisquiliarum</name>
    <dbReference type="NCBI Taxonomy" id="1549639"/>
    <lineage>
        <taxon>Bacteria</taxon>
        <taxon>Pseudomonadati</taxon>
        <taxon>Bacteroidota</taxon>
        <taxon>Cytophagia</taxon>
        <taxon>Cytophagales</taxon>
        <taxon>Hymenobacteraceae</taxon>
        <taxon>Rufibacter</taxon>
    </lineage>
</organism>